<evidence type="ECO:0000313" key="2">
    <source>
        <dbReference type="Proteomes" id="UP000254052"/>
    </source>
</evidence>
<proteinExistence type="predicted"/>
<sequence>MLEDTTIHNAIADKALASYFRSSGNLLEEESAVLGQAVTNLMLSAIMLIIKILS</sequence>
<gene>
    <name evidence="1" type="primary">ariR</name>
    <name evidence="1" type="ORF">NCTC9962_06902</name>
</gene>
<organism evidence="1 2">
    <name type="scientific">Escherichia coli</name>
    <dbReference type="NCBI Taxonomy" id="562"/>
    <lineage>
        <taxon>Bacteria</taxon>
        <taxon>Pseudomonadati</taxon>
        <taxon>Pseudomonadota</taxon>
        <taxon>Gammaproteobacteria</taxon>
        <taxon>Enterobacterales</taxon>
        <taxon>Enterobacteriaceae</taxon>
        <taxon>Escherichia</taxon>
    </lineage>
</organism>
<name>A0A377DDM7_ECOLX</name>
<dbReference type="AlphaFoldDB" id="A0A377DDM7"/>
<evidence type="ECO:0000313" key="1">
    <source>
        <dbReference type="EMBL" id="STM19116.1"/>
    </source>
</evidence>
<dbReference type="Proteomes" id="UP000254052">
    <property type="component" value="Unassembled WGS sequence"/>
</dbReference>
<accession>A0A377DDM7</accession>
<dbReference type="EMBL" id="UGED01000021">
    <property type="protein sequence ID" value="STM19116.1"/>
    <property type="molecule type" value="Genomic_DNA"/>
</dbReference>
<reference evidence="1 2" key="1">
    <citation type="submission" date="2018-06" db="EMBL/GenBank/DDBJ databases">
        <authorList>
            <consortium name="Pathogen Informatics"/>
            <person name="Doyle S."/>
        </authorList>
    </citation>
    <scope>NUCLEOTIDE SEQUENCE [LARGE SCALE GENOMIC DNA]</scope>
    <source>
        <strain evidence="1 2">NCTC9962</strain>
    </source>
</reference>
<protein>
    <submittedName>
        <fullName evidence="1">Regulator of acid resistance, influenced by indole</fullName>
    </submittedName>
</protein>